<dbReference type="CDD" id="cd00773">
    <property type="entry name" value="HisRS-like_core"/>
    <property type="match status" value="1"/>
</dbReference>
<dbReference type="STRING" id="184922.A8B6T4"/>
<protein>
    <submittedName>
        <fullName evidence="2">Histidyl-tRNA synthetase</fullName>
    </submittedName>
</protein>
<dbReference type="InterPro" id="IPR045864">
    <property type="entry name" value="aa-tRNA-synth_II/BPL/LPL"/>
</dbReference>
<gene>
    <name evidence="2" type="ORF">GL50803_0022808</name>
</gene>
<evidence type="ECO:0000256" key="1">
    <source>
        <dbReference type="ARBA" id="ARBA00008226"/>
    </source>
</evidence>
<keyword evidence="3" id="KW-1185">Reference proteome</keyword>
<name>A8B6T4_GIAIC</name>
<dbReference type="GO" id="GO:0006427">
    <property type="term" value="P:histidyl-tRNA aminoacylation"/>
    <property type="evidence" value="ECO:0000318"/>
    <property type="project" value="GO_Central"/>
</dbReference>
<dbReference type="InterPro" id="IPR036621">
    <property type="entry name" value="Anticodon-bd_dom_sf"/>
</dbReference>
<comment type="similarity">
    <text evidence="1">Belongs to the class-II aminoacyl-tRNA synthetase family.</text>
</comment>
<evidence type="ECO:0000313" key="2">
    <source>
        <dbReference type="EMBL" id="KAE8301866.1"/>
    </source>
</evidence>
<dbReference type="GO" id="GO:0005739">
    <property type="term" value="C:mitochondrion"/>
    <property type="evidence" value="ECO:0000318"/>
    <property type="project" value="GO_Central"/>
</dbReference>
<dbReference type="PANTHER" id="PTHR11476">
    <property type="entry name" value="HISTIDYL-TRNA SYNTHETASE"/>
    <property type="match status" value="1"/>
</dbReference>
<dbReference type="SUPFAM" id="SSF52954">
    <property type="entry name" value="Class II aaRS ABD-related"/>
    <property type="match status" value="1"/>
</dbReference>
<evidence type="ECO:0000313" key="3">
    <source>
        <dbReference type="Proteomes" id="UP000001548"/>
    </source>
</evidence>
<proteinExistence type="inferred from homology"/>
<dbReference type="VEuPathDB" id="GiardiaDB:GL50803_22808"/>
<dbReference type="HOGENOM" id="CLU_307671_0_0_1"/>
<dbReference type="RefSeq" id="XP_001709050.1">
    <property type="nucleotide sequence ID" value="XM_001708998.1"/>
</dbReference>
<dbReference type="GO" id="GO:0004821">
    <property type="term" value="F:histidine-tRNA ligase activity"/>
    <property type="evidence" value="ECO:0000318"/>
    <property type="project" value="GO_Central"/>
</dbReference>
<dbReference type="Pfam" id="PF13393">
    <property type="entry name" value="tRNA-synt_His"/>
    <property type="match status" value="1"/>
</dbReference>
<organism evidence="2 3">
    <name type="scientific">Giardia intestinalis (strain ATCC 50803 / WB clone C6)</name>
    <name type="common">Giardia lamblia</name>
    <dbReference type="NCBI Taxonomy" id="184922"/>
    <lineage>
        <taxon>Eukaryota</taxon>
        <taxon>Metamonada</taxon>
        <taxon>Diplomonadida</taxon>
        <taxon>Hexamitidae</taxon>
        <taxon>Giardiinae</taxon>
        <taxon>Giardia</taxon>
    </lineage>
</organism>
<dbReference type="GeneID" id="5701968"/>
<dbReference type="SUPFAM" id="SSF55681">
    <property type="entry name" value="Class II aaRS and biotin synthetases"/>
    <property type="match status" value="1"/>
</dbReference>
<sequence length="961" mass="105284">MLPVVELGGTSLTLESFYNVCYCRAPIVLDASVFAAFLPAPENPVPRAPYHYATLFSGKYRSVPYVLSRAYIFTMLSLLASSPASVSITVLQGLTRILNGPKDIALQRPECVLLPNSALEKDLLDQLLSILTEGPDNPFYIELSDEDINIFKLNAHAFTLSVSFASSILLSFVATLHEAALSFSFELMCARVRELFDFVNYTVQRKHSGMKAAMSNVMSLISGSKKVTQKGSNLFCSQSLSLAGEIRELATELRTAVRPDTASAAYTSLDTRPLTDVTTLSLLHGVQLKIATIRSLSIARRHLVDAVVVEKGIWKAPSDDAYGVAESEMLDALKKEPVPVLHALLLPVQLCGVLKDLSTELLSAFTKLSIAQAGLSKGKIQVGQGVLIAMDTYGDLFRECQSASGAHQFWCISRIVRAMTDHLFLAISNARIPQPPCGMRDLLPGQMVLRQAALSLITSVFQQHGAVCIETPVMESRSVLMGKYGEEQKLIYNVSDYGEEPLSLRYDLTVPFARYCATHREKSIKRYSIGRVYRRDKPVMEKGRFREFYQCDLDIVYEPNTQAPMAADAEVVVIVFEILHALRKSIRNFEILINHRGILDSAMAVAGVSDEQKKAVCSCIDQLDKHSKEEVRDKIVKSKGLTPVVADTVLALIDFKLPTSPHMFANSPFDFVSTAIAALKELHASISLDSTLSSQFIDAISPRLEQLGLLFRYASLMCPQSLEYMVLDFSLARGLDYYTGMVFEAKLISDHGERTGSIAGGGRYDELLGKFRARGDELCAVGGSIGIERIFAILEARQASLDGLATGDVEDGGSSCKLASAKRYDVYICGAPGCTIEARLEVAGILWGLGISVGMSCKEGCSQKLLKKDIDEGVAGHALLALIIGGDEIENRVINVKNLSTTEQVVVPFDEIGEYCAKALATRHERFALSECEKLLRDVKDGKEVREGIDNILAAIKMLRT</sequence>
<dbReference type="GO" id="GO:0005829">
    <property type="term" value="C:cytosol"/>
    <property type="evidence" value="ECO:0000318"/>
    <property type="project" value="GO_Central"/>
</dbReference>
<dbReference type="OMA" id="CATHREK"/>
<dbReference type="GO" id="GO:0032543">
    <property type="term" value="P:mitochondrial translation"/>
    <property type="evidence" value="ECO:0000318"/>
    <property type="project" value="GO_Central"/>
</dbReference>
<accession>A8B6T4</accession>
<dbReference type="EMBL" id="AACB03000005">
    <property type="protein sequence ID" value="KAE8301866.1"/>
    <property type="molecule type" value="Genomic_DNA"/>
</dbReference>
<dbReference type="InterPro" id="IPR006195">
    <property type="entry name" value="aa-tRNA-synth_II"/>
</dbReference>
<dbReference type="FunFam" id="3.30.930.10:FF:000092">
    <property type="entry name" value="Histidyl-tRNA synthetase putative"/>
    <property type="match status" value="1"/>
</dbReference>
<dbReference type="GO" id="GO:0003723">
    <property type="term" value="F:RNA binding"/>
    <property type="evidence" value="ECO:0000318"/>
    <property type="project" value="GO_Central"/>
</dbReference>
<dbReference type="Proteomes" id="UP000001548">
    <property type="component" value="Unassembled WGS sequence"/>
</dbReference>
<comment type="caution">
    <text evidence="2">The sequence shown here is derived from an EMBL/GenBank/DDBJ whole genome shotgun (WGS) entry which is preliminary data.</text>
</comment>
<dbReference type="Gene3D" id="3.40.50.800">
    <property type="entry name" value="Anticodon-binding domain"/>
    <property type="match status" value="1"/>
</dbReference>
<dbReference type="PROSITE" id="PS50862">
    <property type="entry name" value="AA_TRNA_LIGASE_II"/>
    <property type="match status" value="1"/>
</dbReference>
<dbReference type="PANTHER" id="PTHR11476:SF7">
    <property type="entry name" value="HISTIDINE--TRNA LIGASE"/>
    <property type="match status" value="1"/>
</dbReference>
<dbReference type="AlphaFoldDB" id="A8B6T4"/>
<dbReference type="KEGG" id="gla:GL50803_0022808"/>
<reference evidence="2 3" key="1">
    <citation type="journal article" date="2007" name="Science">
        <title>Genomic minimalism in the early diverging intestinal parasite Giardia lamblia.</title>
        <authorList>
            <person name="Morrison H.G."/>
            <person name="McArthur A.G."/>
            <person name="Gillin F.D."/>
            <person name="Aley S.B."/>
            <person name="Adam R.D."/>
            <person name="Olsen G.J."/>
            <person name="Best A.A."/>
            <person name="Cande W.Z."/>
            <person name="Chen F."/>
            <person name="Cipriano M.J."/>
            <person name="Davids B.J."/>
            <person name="Dawson S.C."/>
            <person name="Elmendorf H.G."/>
            <person name="Hehl A.B."/>
            <person name="Holder M.E."/>
            <person name="Huse S.M."/>
            <person name="Kim U.U."/>
            <person name="Lasek-Nesselquist E."/>
            <person name="Manning G."/>
            <person name="Nigam A."/>
            <person name="Nixon J.E."/>
            <person name="Palm D."/>
            <person name="Passamaneck N.E."/>
            <person name="Prabhu A."/>
            <person name="Reich C.I."/>
            <person name="Reiner D.S."/>
            <person name="Samuelson J."/>
            <person name="Svard S.G."/>
            <person name="Sogin M.L."/>
        </authorList>
    </citation>
    <scope>NUCLEOTIDE SEQUENCE [LARGE SCALE GENOMIC DNA]</scope>
    <source>
        <strain evidence="2 3">WB C6</strain>
    </source>
</reference>
<dbReference type="InterPro" id="IPR041715">
    <property type="entry name" value="HisRS-like_core"/>
</dbReference>
<dbReference type="Gene3D" id="3.30.930.10">
    <property type="entry name" value="Bira Bifunctional Protein, Domain 2"/>
    <property type="match status" value="1"/>
</dbReference>
<dbReference type="FunCoup" id="A8B6T4">
    <property type="interactions" value="181"/>
</dbReference>